<dbReference type="Gene3D" id="3.30.70.860">
    <property type="match status" value="1"/>
</dbReference>
<comment type="caution">
    <text evidence="4">The sequence shown here is derived from an EMBL/GenBank/DDBJ whole genome shotgun (WGS) entry which is preliminary data.</text>
</comment>
<dbReference type="PANTHER" id="PTHR30476:SF0">
    <property type="entry name" value="UPF0234 PROTEIN YAJQ"/>
    <property type="match status" value="1"/>
</dbReference>
<dbReference type="CDD" id="cd11740">
    <property type="entry name" value="YajQ_like"/>
    <property type="match status" value="1"/>
</dbReference>
<protein>
    <recommendedName>
        <fullName evidence="3">Nucleotide-binding protein GQE98_15755</fullName>
    </recommendedName>
</protein>
<dbReference type="Proteomes" id="UP000476030">
    <property type="component" value="Unassembled WGS sequence"/>
</dbReference>
<evidence type="ECO:0000256" key="3">
    <source>
        <dbReference type="HAMAP-Rule" id="MF_00632"/>
    </source>
</evidence>
<keyword evidence="5" id="KW-1185">Reference proteome</keyword>
<dbReference type="HAMAP" id="MF_00632">
    <property type="entry name" value="UPF0234"/>
    <property type="match status" value="1"/>
</dbReference>
<dbReference type="GO" id="GO:0005829">
    <property type="term" value="C:cytosol"/>
    <property type="evidence" value="ECO:0007669"/>
    <property type="project" value="TreeGrafter"/>
</dbReference>
<reference evidence="4 5" key="1">
    <citation type="submission" date="2019-12" db="EMBL/GenBank/DDBJ databases">
        <title>Snethiella sp. nov. sp. isolated from sea sand.</title>
        <authorList>
            <person name="Kim J."/>
            <person name="Jeong S.E."/>
            <person name="Jung H.S."/>
            <person name="Jeon C.O."/>
        </authorList>
    </citation>
    <scope>NUCLEOTIDE SEQUENCE [LARGE SCALE GENOMIC DNA]</scope>
    <source>
        <strain evidence="4 5">DP05</strain>
    </source>
</reference>
<dbReference type="Gene3D" id="3.30.70.990">
    <property type="entry name" value="YajQ-like, domain 2"/>
    <property type="match status" value="1"/>
</dbReference>
<dbReference type="AlphaFoldDB" id="A0A6L8WCF0"/>
<keyword evidence="1 3" id="KW-0547">Nucleotide-binding</keyword>
<dbReference type="NCBIfam" id="NF003819">
    <property type="entry name" value="PRK05412.1"/>
    <property type="match status" value="1"/>
</dbReference>
<comment type="similarity">
    <text evidence="2 3">Belongs to the YajQ family.</text>
</comment>
<dbReference type="InterPro" id="IPR036183">
    <property type="entry name" value="YajQ-like_sf"/>
</dbReference>
<dbReference type="Pfam" id="PF04461">
    <property type="entry name" value="YajQ"/>
    <property type="match status" value="1"/>
</dbReference>
<evidence type="ECO:0000256" key="1">
    <source>
        <dbReference type="ARBA" id="ARBA00022741"/>
    </source>
</evidence>
<evidence type="ECO:0000256" key="2">
    <source>
        <dbReference type="ARBA" id="ARBA00093450"/>
    </source>
</evidence>
<dbReference type="SUPFAM" id="SSF89963">
    <property type="entry name" value="YajQ-like"/>
    <property type="match status" value="2"/>
</dbReference>
<sequence>MPSFDIVSKTEMAEVDNALNNIRREIETRYDFKGSNCTLERAEQAITIHADDDLKLKQMHELLATHFTRRKIDAGVLDYQTPEKSAGQSVRQVVVVREGIDKDLAKKLVKEIKGSKIKVQVSIQGDELRVTGKKRDDLQETIAFCKGLKQDLPLQYVNFRD</sequence>
<dbReference type="RefSeq" id="WP_161316666.1">
    <property type="nucleotide sequence ID" value="NZ_WTUW01000009.1"/>
</dbReference>
<accession>A0A6L8WCF0</accession>
<dbReference type="GO" id="GO:0000166">
    <property type="term" value="F:nucleotide binding"/>
    <property type="evidence" value="ECO:0007669"/>
    <property type="project" value="UniProtKB-UniRule"/>
</dbReference>
<evidence type="ECO:0000313" key="5">
    <source>
        <dbReference type="Proteomes" id="UP000476030"/>
    </source>
</evidence>
<dbReference type="PANTHER" id="PTHR30476">
    <property type="entry name" value="UPF0234 PROTEIN YAJQ"/>
    <property type="match status" value="1"/>
</dbReference>
<proteinExistence type="inferred from homology"/>
<evidence type="ECO:0000313" key="4">
    <source>
        <dbReference type="EMBL" id="MZR32093.1"/>
    </source>
</evidence>
<dbReference type="InterPro" id="IPR035570">
    <property type="entry name" value="UPF0234_N"/>
</dbReference>
<dbReference type="EMBL" id="WTUW01000009">
    <property type="protein sequence ID" value="MZR32093.1"/>
    <property type="molecule type" value="Genomic_DNA"/>
</dbReference>
<gene>
    <name evidence="4" type="ORF">GQE98_15755</name>
</gene>
<name>A0A6L8WCF0_9PROT</name>
<comment type="function">
    <text evidence="3">Nucleotide-binding protein.</text>
</comment>
<dbReference type="InterPro" id="IPR035571">
    <property type="entry name" value="UPF0234-like_C"/>
</dbReference>
<dbReference type="InterPro" id="IPR007551">
    <property type="entry name" value="YajQ/Smlt4090-like"/>
</dbReference>
<organism evidence="4 5">
    <name type="scientific">Sneathiella litorea</name>
    <dbReference type="NCBI Taxonomy" id="2606216"/>
    <lineage>
        <taxon>Bacteria</taxon>
        <taxon>Pseudomonadati</taxon>
        <taxon>Pseudomonadota</taxon>
        <taxon>Alphaproteobacteria</taxon>
        <taxon>Sneathiellales</taxon>
        <taxon>Sneathiellaceae</taxon>
        <taxon>Sneathiella</taxon>
    </lineage>
</organism>